<reference evidence="1" key="1">
    <citation type="submission" date="2018-02" db="EMBL/GenBank/DDBJ databases">
        <title>Rhizophora mucronata_Transcriptome.</title>
        <authorList>
            <person name="Meera S.P."/>
            <person name="Sreeshan A."/>
            <person name="Augustine A."/>
        </authorList>
    </citation>
    <scope>NUCLEOTIDE SEQUENCE</scope>
    <source>
        <tissue evidence="1">Leaf</tissue>
    </source>
</reference>
<organism evidence="1">
    <name type="scientific">Rhizophora mucronata</name>
    <name type="common">Asiatic mangrove</name>
    <dbReference type="NCBI Taxonomy" id="61149"/>
    <lineage>
        <taxon>Eukaryota</taxon>
        <taxon>Viridiplantae</taxon>
        <taxon>Streptophyta</taxon>
        <taxon>Embryophyta</taxon>
        <taxon>Tracheophyta</taxon>
        <taxon>Spermatophyta</taxon>
        <taxon>Magnoliopsida</taxon>
        <taxon>eudicotyledons</taxon>
        <taxon>Gunneridae</taxon>
        <taxon>Pentapetalae</taxon>
        <taxon>rosids</taxon>
        <taxon>fabids</taxon>
        <taxon>Malpighiales</taxon>
        <taxon>Rhizophoraceae</taxon>
        <taxon>Rhizophora</taxon>
    </lineage>
</organism>
<evidence type="ECO:0000313" key="1">
    <source>
        <dbReference type="EMBL" id="MBX70305.1"/>
    </source>
</evidence>
<accession>A0A2P2QTN1</accession>
<dbReference type="AlphaFoldDB" id="A0A2P2QTN1"/>
<name>A0A2P2QTN1_RHIMU</name>
<proteinExistence type="predicted"/>
<dbReference type="EMBL" id="GGEC01089821">
    <property type="protein sequence ID" value="MBX70305.1"/>
    <property type="molecule type" value="Transcribed_RNA"/>
</dbReference>
<protein>
    <submittedName>
        <fullName evidence="1">Uncharacterized protein</fullName>
    </submittedName>
</protein>
<sequence length="47" mass="5675">MFTEKQKIKSLGAIKIEKSESRTNRIKFHYFIMGFSSRLSKFQKKFE</sequence>